<dbReference type="GO" id="GO:0022857">
    <property type="term" value="F:transmembrane transporter activity"/>
    <property type="evidence" value="ECO:0007669"/>
    <property type="project" value="InterPro"/>
</dbReference>
<evidence type="ECO:0000256" key="7">
    <source>
        <dbReference type="ARBA" id="ARBA00023136"/>
    </source>
</evidence>
<dbReference type="EMBL" id="CP019609">
    <property type="protein sequence ID" value="AQP52817.1"/>
    <property type="molecule type" value="Genomic_DNA"/>
</dbReference>
<dbReference type="InterPro" id="IPR000515">
    <property type="entry name" value="MetI-like"/>
</dbReference>
<keyword evidence="10" id="KW-1185">Reference proteome</keyword>
<dbReference type="GO" id="GO:0006865">
    <property type="term" value="P:amino acid transport"/>
    <property type="evidence" value="ECO:0007669"/>
    <property type="project" value="UniProtKB-KW"/>
</dbReference>
<evidence type="ECO:0000256" key="8">
    <source>
        <dbReference type="RuleBase" id="RU363032"/>
    </source>
</evidence>
<feature type="transmembrane region" description="Helical" evidence="8">
    <location>
        <begin position="63"/>
        <end position="81"/>
    </location>
</feature>
<keyword evidence="6 8" id="KW-1133">Transmembrane helix</keyword>
<dbReference type="KEGG" id="vpi:BW732_00340"/>
<evidence type="ECO:0000256" key="1">
    <source>
        <dbReference type="ARBA" id="ARBA00004651"/>
    </source>
</evidence>
<evidence type="ECO:0000256" key="3">
    <source>
        <dbReference type="ARBA" id="ARBA00022475"/>
    </source>
</evidence>
<dbReference type="Gene3D" id="1.10.3720.10">
    <property type="entry name" value="MetI-like"/>
    <property type="match status" value="1"/>
</dbReference>
<dbReference type="PANTHER" id="PTHR30614">
    <property type="entry name" value="MEMBRANE COMPONENT OF AMINO ACID ABC TRANSPORTER"/>
    <property type="match status" value="1"/>
</dbReference>
<dbReference type="OrthoDB" id="9805999at2"/>
<keyword evidence="7 8" id="KW-0472">Membrane</keyword>
<feature type="transmembrane region" description="Helical" evidence="8">
    <location>
        <begin position="20"/>
        <end position="42"/>
    </location>
</feature>
<keyword evidence="3" id="KW-1003">Cell membrane</keyword>
<evidence type="ECO:0000256" key="2">
    <source>
        <dbReference type="ARBA" id="ARBA00022448"/>
    </source>
</evidence>
<dbReference type="PROSITE" id="PS50928">
    <property type="entry name" value="ABC_TM1"/>
    <property type="match status" value="1"/>
</dbReference>
<comment type="subcellular location">
    <subcellularLocation>
        <location evidence="1 8">Cell membrane</location>
        <topology evidence="1 8">Multi-pass membrane protein</topology>
    </subcellularLocation>
</comment>
<sequence length="214" mass="23830">MDLVIKVLPALLEGTKMTILVFILTLISSLPLGMLIGFVATTHFKPLKWVIDTVIWIIRGTPLLLQLIFVFFGLPFVGIIIESRLMAVLIAFIINYSAYFAEIFRGGIQAIPNGQYEAAKVLGLSTWQTTYKIVIPQVYRVVFPSVGNEVITLVKDTSLIYALGLSEVMKAGRVAMQREASIIPLIVVAIIYLLLTGFVTLILKYIERRQAIKS</sequence>
<gene>
    <name evidence="9" type="ORF">BW732_00340</name>
</gene>
<keyword evidence="5" id="KW-0029">Amino-acid transport</keyword>
<evidence type="ECO:0000313" key="9">
    <source>
        <dbReference type="EMBL" id="AQP52817.1"/>
    </source>
</evidence>
<dbReference type="NCBIfam" id="TIGR01726">
    <property type="entry name" value="HEQRo_perm_3TM"/>
    <property type="match status" value="1"/>
</dbReference>
<dbReference type="SUPFAM" id="SSF161098">
    <property type="entry name" value="MetI-like"/>
    <property type="match status" value="1"/>
</dbReference>
<dbReference type="AlphaFoldDB" id="A0A1Q2D3B0"/>
<evidence type="ECO:0000256" key="6">
    <source>
        <dbReference type="ARBA" id="ARBA00022989"/>
    </source>
</evidence>
<evidence type="ECO:0000256" key="4">
    <source>
        <dbReference type="ARBA" id="ARBA00022692"/>
    </source>
</evidence>
<comment type="similarity">
    <text evidence="8">Belongs to the binding-protein-dependent transport system permease family.</text>
</comment>
<dbReference type="CDD" id="cd06261">
    <property type="entry name" value="TM_PBP2"/>
    <property type="match status" value="1"/>
</dbReference>
<organism evidence="9 10">
    <name type="scientific">Vagococcus penaei</name>
    <dbReference type="NCBI Taxonomy" id="633807"/>
    <lineage>
        <taxon>Bacteria</taxon>
        <taxon>Bacillati</taxon>
        <taxon>Bacillota</taxon>
        <taxon>Bacilli</taxon>
        <taxon>Lactobacillales</taxon>
        <taxon>Enterococcaceae</taxon>
        <taxon>Vagococcus</taxon>
    </lineage>
</organism>
<dbReference type="InterPro" id="IPR043429">
    <property type="entry name" value="ArtM/GltK/GlnP/TcyL/YhdX-like"/>
</dbReference>
<keyword evidence="2 8" id="KW-0813">Transport</keyword>
<dbReference type="InterPro" id="IPR010065">
    <property type="entry name" value="AA_ABC_transptr_permease_3TM"/>
</dbReference>
<dbReference type="GO" id="GO:0043190">
    <property type="term" value="C:ATP-binding cassette (ABC) transporter complex"/>
    <property type="evidence" value="ECO:0007669"/>
    <property type="project" value="InterPro"/>
</dbReference>
<feature type="transmembrane region" description="Helical" evidence="8">
    <location>
        <begin position="87"/>
        <end position="104"/>
    </location>
</feature>
<dbReference type="InterPro" id="IPR035906">
    <property type="entry name" value="MetI-like_sf"/>
</dbReference>
<name>A0A1Q2D3B0_9ENTE</name>
<dbReference type="Proteomes" id="UP000188246">
    <property type="component" value="Chromosome"/>
</dbReference>
<accession>A0A1Q2D3B0</accession>
<evidence type="ECO:0000256" key="5">
    <source>
        <dbReference type="ARBA" id="ARBA00022970"/>
    </source>
</evidence>
<dbReference type="RefSeq" id="WP_077274922.1">
    <property type="nucleotide sequence ID" value="NZ_CP019609.1"/>
</dbReference>
<dbReference type="PANTHER" id="PTHR30614:SF0">
    <property type="entry name" value="L-CYSTINE TRANSPORT SYSTEM PERMEASE PROTEIN TCYL"/>
    <property type="match status" value="1"/>
</dbReference>
<dbReference type="STRING" id="633807.BW732_00340"/>
<keyword evidence="4 8" id="KW-0812">Transmembrane</keyword>
<feature type="transmembrane region" description="Helical" evidence="8">
    <location>
        <begin position="182"/>
        <end position="206"/>
    </location>
</feature>
<proteinExistence type="inferred from homology"/>
<protein>
    <submittedName>
        <fullName evidence="9">Amino acid ABC transporter permease</fullName>
    </submittedName>
</protein>
<dbReference type="Pfam" id="PF00528">
    <property type="entry name" value="BPD_transp_1"/>
    <property type="match status" value="1"/>
</dbReference>
<dbReference type="FunFam" id="1.10.3720.10:FF:000006">
    <property type="entry name" value="Glutamate/aspartate ABC transporter, permease protein GltK"/>
    <property type="match status" value="1"/>
</dbReference>
<evidence type="ECO:0000313" key="10">
    <source>
        <dbReference type="Proteomes" id="UP000188246"/>
    </source>
</evidence>
<reference evidence="9 10" key="1">
    <citation type="journal article" date="2010" name="Int. J. Syst. Evol. Microbiol.">
        <title>Vagococcus penaei sp. nov., isolated from spoilage microbiota of cooked shrimp (Penaeus vannamei).</title>
        <authorList>
            <person name="Jaffres E."/>
            <person name="Prevost H."/>
            <person name="Rossero A."/>
            <person name="Joffraud J.J."/>
            <person name="Dousset X."/>
        </authorList>
    </citation>
    <scope>NUCLEOTIDE SEQUENCE [LARGE SCALE GENOMIC DNA]</scope>
    <source>
        <strain evidence="9 10">CD276</strain>
    </source>
</reference>